<feature type="region of interest" description="Disordered" evidence="1">
    <location>
        <begin position="30"/>
        <end position="54"/>
    </location>
</feature>
<dbReference type="STRING" id="44941.A0A397V2W3"/>
<proteinExistence type="predicted"/>
<comment type="caution">
    <text evidence="2">The sequence shown here is derived from an EMBL/GenBank/DDBJ whole genome shotgun (WGS) entry which is preliminary data.</text>
</comment>
<feature type="non-terminal residue" evidence="2">
    <location>
        <position position="1"/>
    </location>
</feature>
<gene>
    <name evidence="2" type="ORF">C2G38_2190473</name>
</gene>
<evidence type="ECO:0000313" key="2">
    <source>
        <dbReference type="EMBL" id="RIB16251.1"/>
    </source>
</evidence>
<protein>
    <submittedName>
        <fullName evidence="2">Uncharacterized protein</fullName>
    </submittedName>
</protein>
<sequence length="73" mass="8727">KCNYCEEFYKKGIFKNVNKFLERLEGKDKLTPEDFDDNENTEKEEEEETSEEIERISDISSILEAKIGQIIFW</sequence>
<evidence type="ECO:0000256" key="1">
    <source>
        <dbReference type="SAM" id="MobiDB-lite"/>
    </source>
</evidence>
<keyword evidence="3" id="KW-1185">Reference proteome</keyword>
<dbReference type="Proteomes" id="UP000266673">
    <property type="component" value="Unassembled WGS sequence"/>
</dbReference>
<organism evidence="2 3">
    <name type="scientific">Gigaspora rosea</name>
    <dbReference type="NCBI Taxonomy" id="44941"/>
    <lineage>
        <taxon>Eukaryota</taxon>
        <taxon>Fungi</taxon>
        <taxon>Fungi incertae sedis</taxon>
        <taxon>Mucoromycota</taxon>
        <taxon>Glomeromycotina</taxon>
        <taxon>Glomeromycetes</taxon>
        <taxon>Diversisporales</taxon>
        <taxon>Gigasporaceae</taxon>
        <taxon>Gigaspora</taxon>
    </lineage>
</organism>
<feature type="compositionally biased region" description="Acidic residues" evidence="1">
    <location>
        <begin position="33"/>
        <end position="51"/>
    </location>
</feature>
<reference evidence="2 3" key="1">
    <citation type="submission" date="2018-06" db="EMBL/GenBank/DDBJ databases">
        <title>Comparative genomics reveals the genomic features of Rhizophagus irregularis, R. cerebriforme, R. diaphanum and Gigaspora rosea, and their symbiotic lifestyle signature.</title>
        <authorList>
            <person name="Morin E."/>
            <person name="San Clemente H."/>
            <person name="Chen E.C.H."/>
            <person name="De La Providencia I."/>
            <person name="Hainaut M."/>
            <person name="Kuo A."/>
            <person name="Kohler A."/>
            <person name="Murat C."/>
            <person name="Tang N."/>
            <person name="Roy S."/>
            <person name="Loubradou J."/>
            <person name="Henrissat B."/>
            <person name="Grigoriev I.V."/>
            <person name="Corradi N."/>
            <person name="Roux C."/>
            <person name="Martin F.M."/>
        </authorList>
    </citation>
    <scope>NUCLEOTIDE SEQUENCE [LARGE SCALE GENOMIC DNA]</scope>
    <source>
        <strain evidence="2 3">DAOM 194757</strain>
    </source>
</reference>
<accession>A0A397V2W3</accession>
<dbReference type="AlphaFoldDB" id="A0A397V2W3"/>
<evidence type="ECO:0000313" key="3">
    <source>
        <dbReference type="Proteomes" id="UP000266673"/>
    </source>
</evidence>
<dbReference type="EMBL" id="QKWP01000690">
    <property type="protein sequence ID" value="RIB16251.1"/>
    <property type="molecule type" value="Genomic_DNA"/>
</dbReference>
<name>A0A397V2W3_9GLOM</name>